<feature type="domain" description="Zinc finger CHC2-type" evidence="3">
    <location>
        <begin position="16"/>
        <end position="90"/>
    </location>
</feature>
<reference evidence="5" key="1">
    <citation type="submission" date="2023-03" db="EMBL/GenBank/DDBJ databases">
        <authorList>
            <person name="Shen W."/>
            <person name="Cai J."/>
        </authorList>
    </citation>
    <scope>NUCLEOTIDE SEQUENCE</scope>
    <source>
        <strain evidence="5">Y3</strain>
    </source>
</reference>
<dbReference type="Gene3D" id="3.90.580.10">
    <property type="entry name" value="Zinc finger, CHC2-type domain"/>
    <property type="match status" value="1"/>
</dbReference>
<dbReference type="GO" id="GO:0003697">
    <property type="term" value="F:single-stranded DNA binding"/>
    <property type="evidence" value="ECO:0007669"/>
    <property type="project" value="InterPro"/>
</dbReference>
<dbReference type="GO" id="GO:0003899">
    <property type="term" value="F:DNA-directed RNA polymerase activity"/>
    <property type="evidence" value="ECO:0007669"/>
    <property type="project" value="InterPro"/>
</dbReference>
<keyword evidence="1" id="KW-0175">Coiled coil</keyword>
<evidence type="ECO:0000313" key="5">
    <source>
        <dbReference type="EMBL" id="MDT2666746.1"/>
    </source>
</evidence>
<dbReference type="GO" id="GO:0008270">
    <property type="term" value="F:zinc ion binding"/>
    <property type="evidence" value="ECO:0007669"/>
    <property type="project" value="InterPro"/>
</dbReference>
<dbReference type="Proteomes" id="UP001257962">
    <property type="component" value="Unassembled WGS sequence"/>
</dbReference>
<dbReference type="InterPro" id="IPR002694">
    <property type="entry name" value="Znf_CHC2"/>
</dbReference>
<evidence type="ECO:0000259" key="3">
    <source>
        <dbReference type="Pfam" id="PF01807"/>
    </source>
</evidence>
<evidence type="ECO:0000313" key="6">
    <source>
        <dbReference type="Proteomes" id="UP001257962"/>
    </source>
</evidence>
<dbReference type="SUPFAM" id="SSF57783">
    <property type="entry name" value="Zinc beta-ribbon"/>
    <property type="match status" value="1"/>
</dbReference>
<evidence type="ECO:0000259" key="4">
    <source>
        <dbReference type="Pfam" id="PF08401"/>
    </source>
</evidence>
<gene>
    <name evidence="5" type="ORF">P7D34_05785</name>
</gene>
<evidence type="ECO:0000256" key="1">
    <source>
        <dbReference type="SAM" id="Coils"/>
    </source>
</evidence>
<dbReference type="InterPro" id="IPR036977">
    <property type="entry name" value="DNA_primase_Znf_CHC2"/>
</dbReference>
<dbReference type="Gene3D" id="3.40.1360.10">
    <property type="match status" value="1"/>
</dbReference>
<sequence>MATKTYKKMEELTEKAKSKDIISVAENLGIKLTRTGQSFKGEWAGHDSFSFNPRKNTFDWYGRGLHGDSIDLVKTIKDVNFKGAVAYLNEIDVDSFDNSKLPPKEKFSYYLKDNEDIQELNQYLIEKRGLSDDTVSFFISAGILSQSTWRTTLDSGEYFYEPVAVFKQINNQGAIDGASVQGFYKNEKIHKAHKSGHLKRIMPKSDGYGGFALNIGTPKRLIIFEAPIDMMSYYDLHKEKLTDVKLVACDGYKPMAYARYIIEMLNPTWVYNSTSEGQQDVYDRIQKIEEIIPNIEGLPQNFITFAYDNDAAGNQFIQQFRETYPNIGQLSQSDLPPLEEGQLKSDWNDYLQKNKKEIKNTIMNNNLLKNYYEMSLKDIRKGFDQFMTHTEDIEYRQEMWENLQQNHKKYRTQMIERNLLPGEVYNEGHFIQGEEKSAFDFIDYEDIVPGSYDEETQTLKIGFTANDKIKYNLHHFEAVAKVTIPKQANRKIVLNSKEYFKSIAPETSLPNVMEWKISRKDFEVALNKQKTKSTHKEFVNEINNLEKYASDKGLYLWTRNENWMSDSENDEGEQFLFDEGLYAANAYDFTSIYDLDAWLKAEEVFLVDGLGQTKSFSELKHELLLESQKVKKSPEEPQEKDNFSNKKERINGSMGSLPSENLEGSPAPDAKAPFESTVTSDPTQSSRYLKFTTDRGYVSKVKQGYKIADPKDLNYLNRYAGVIQDTAQWYQEQLADSKVYYLYQDKDEVNILEVDYLKSNFTHLAGVFAIDKKQTSEKTLDDLAAGKGHFNNLLVSYGYREKLQVLPLLPEIVESTSFVFNDLSDVPKMGQLNVEKAIQSEDKELLLAFRSADGKNFPASLLKTGKNLKNSLAEAADKKVILGVFQSKNDEIKQLSINTEVVKDRNLSLKDFLESSLQEQEIQKYELPNIENNIEKAENKAKSDSKSLSDILKAKDTHALTAHMKAGVKEYLNSDTYKNYLDAVSKFHRYSSKNIRLLLSQNQNISMIASYKDWKEKFERQVSKGSKSLKVYVPKIQKLKDDEGKVKLDPNGKEMTRTYFQLGSVFDVSQTTGKEIPKPVYQLEREVKNYSNIYAALTKTTKAEIGFTDISTGAHGFYQPDSDIIRIQKGMKQEQTIKTVIHEIAHSNLHNLEARKKHEYTKEEKELQAESVAYVVSNHLGIDTSSYSFGYLANWSSDINTLDHLESSMAIIRDEASKIISRLDQELTQVKTKSTAKDSLESDIEKARLKQQQMEVSSQTKKEQSPIQDNQVQQKEPNKK</sequence>
<feature type="region of interest" description="Disordered" evidence="2">
    <location>
        <begin position="628"/>
        <end position="682"/>
    </location>
</feature>
<name>A0AAJ2IZB9_9LACT</name>
<accession>A0AAJ2IZB9</accession>
<evidence type="ECO:0000256" key="2">
    <source>
        <dbReference type="SAM" id="MobiDB-lite"/>
    </source>
</evidence>
<dbReference type="Pfam" id="PF13155">
    <property type="entry name" value="Toprim_2"/>
    <property type="match status" value="1"/>
</dbReference>
<dbReference type="InterPro" id="IPR013610">
    <property type="entry name" value="ArdC_N"/>
</dbReference>
<dbReference type="RefSeq" id="WP_311793333.1">
    <property type="nucleotide sequence ID" value="NZ_JARPXS010000004.1"/>
</dbReference>
<feature type="compositionally biased region" description="Basic and acidic residues" evidence="2">
    <location>
        <begin position="1235"/>
        <end position="1248"/>
    </location>
</feature>
<comment type="caution">
    <text evidence="5">The sequence shown here is derived from an EMBL/GenBank/DDBJ whole genome shotgun (WGS) entry which is preliminary data.</text>
</comment>
<feature type="region of interest" description="Disordered" evidence="2">
    <location>
        <begin position="1233"/>
        <end position="1280"/>
    </location>
</feature>
<feature type="compositionally biased region" description="Basic and acidic residues" evidence="2">
    <location>
        <begin position="628"/>
        <end position="650"/>
    </location>
</feature>
<feature type="compositionally biased region" description="Polar residues" evidence="2">
    <location>
        <begin position="1250"/>
        <end position="1280"/>
    </location>
</feature>
<protein>
    <submittedName>
        <fullName evidence="5">Toprim domain-containing protein</fullName>
    </submittedName>
</protein>
<feature type="domain" description="N-terminal" evidence="4">
    <location>
        <begin position="958"/>
        <end position="1066"/>
    </location>
</feature>
<feature type="coiled-coil region" evidence="1">
    <location>
        <begin position="920"/>
        <end position="947"/>
    </location>
</feature>
<dbReference type="GO" id="GO:0006260">
    <property type="term" value="P:DNA replication"/>
    <property type="evidence" value="ECO:0007669"/>
    <property type="project" value="InterPro"/>
</dbReference>
<dbReference type="Pfam" id="PF08401">
    <property type="entry name" value="ArdcN"/>
    <property type="match status" value="1"/>
</dbReference>
<dbReference type="Gene3D" id="1.10.10.2910">
    <property type="match status" value="1"/>
</dbReference>
<dbReference type="EMBL" id="JARPYC010000004">
    <property type="protein sequence ID" value="MDT2666746.1"/>
    <property type="molecule type" value="Genomic_DNA"/>
</dbReference>
<proteinExistence type="predicted"/>
<dbReference type="AlphaFoldDB" id="A0AAJ2IZB9"/>
<organism evidence="5 6">
    <name type="scientific">Lactococcus petauri</name>
    <dbReference type="NCBI Taxonomy" id="1940789"/>
    <lineage>
        <taxon>Bacteria</taxon>
        <taxon>Bacillati</taxon>
        <taxon>Bacillota</taxon>
        <taxon>Bacilli</taxon>
        <taxon>Lactobacillales</taxon>
        <taxon>Streptococcaceae</taxon>
        <taxon>Lactococcus</taxon>
    </lineage>
</organism>
<dbReference type="Pfam" id="PF01807">
    <property type="entry name" value="Zn_ribbon_DnaG"/>
    <property type="match status" value="1"/>
</dbReference>